<dbReference type="EMBL" id="JABZEO010000006">
    <property type="protein sequence ID" value="NVZ09775.1"/>
    <property type="molecule type" value="Genomic_DNA"/>
</dbReference>
<dbReference type="AlphaFoldDB" id="A0A850RAJ4"/>
<dbReference type="RefSeq" id="WP_176976525.1">
    <property type="nucleotide sequence ID" value="NZ_JABZEO010000006.1"/>
</dbReference>
<sequence>MKLLDIFFLLTDEQKTALAAELPRTAHVIGCPGSTKTIQVASAASPLTPHKFMIRAFSESTYDQHADAKSIDGYQVTINTALSTHAQDWIVFNDVSGACEVALRCLQHWLASKGLKPDRLRAFSLKNARIETVQLTFLAEHLNLEEAIDAKIALYNHAEALHNESLSLKPKGPDRVEWAGSRRHGKWTLKAKDLVLSVSNMSMSAIENHESPINFSKPLQSELWHEAQRYLIFDLTLEARWLQRQGLSNPSAWNGSQVGAEDTAISTIKRLMWEDFSFRRRILARRYRPSTQTKDGQLIDWYYNHRDVSQHPLITQSRDPKAMFKKANARARQQFHIDYRIPWATVQEYLCPDLSHFLTFIHHSHVSPALKAHSFGPLTCSDLIQKLDARLPKPVLEPAAKKPRRSRKKRRTTSLPPPALWAIPPQTQTLSAPTDEEDASSDLVDKNFERSSAFSKRKKRSAKSGQGQPSKRKATSNSKKTGGVKVIAEKPSTSTSS</sequence>
<gene>
    <name evidence="2" type="ORF">HW932_10935</name>
</gene>
<proteinExistence type="predicted"/>
<organism evidence="2 3">
    <name type="scientific">Allochromatium humboldtianum</name>
    <dbReference type="NCBI Taxonomy" id="504901"/>
    <lineage>
        <taxon>Bacteria</taxon>
        <taxon>Pseudomonadati</taxon>
        <taxon>Pseudomonadota</taxon>
        <taxon>Gammaproteobacteria</taxon>
        <taxon>Chromatiales</taxon>
        <taxon>Chromatiaceae</taxon>
        <taxon>Allochromatium</taxon>
    </lineage>
</organism>
<dbReference type="Proteomes" id="UP000592294">
    <property type="component" value="Unassembled WGS sequence"/>
</dbReference>
<comment type="caution">
    <text evidence="2">The sequence shown here is derived from an EMBL/GenBank/DDBJ whole genome shotgun (WGS) entry which is preliminary data.</text>
</comment>
<evidence type="ECO:0000256" key="1">
    <source>
        <dbReference type="SAM" id="MobiDB-lite"/>
    </source>
</evidence>
<keyword evidence="3" id="KW-1185">Reference proteome</keyword>
<evidence type="ECO:0000313" key="3">
    <source>
        <dbReference type="Proteomes" id="UP000592294"/>
    </source>
</evidence>
<feature type="compositionally biased region" description="Polar residues" evidence="1">
    <location>
        <begin position="465"/>
        <end position="480"/>
    </location>
</feature>
<reference evidence="2 3" key="1">
    <citation type="submission" date="2020-06" db="EMBL/GenBank/DDBJ databases">
        <title>Whole-genome sequence of Allochromatium humboldtianum DSM 21881, type strain.</title>
        <authorList>
            <person name="Kyndt J.A."/>
            <person name="Meyer T.E."/>
        </authorList>
    </citation>
    <scope>NUCLEOTIDE SEQUENCE [LARGE SCALE GENOMIC DNA]</scope>
    <source>
        <strain evidence="2 3">DSM 21881</strain>
    </source>
</reference>
<evidence type="ECO:0000313" key="2">
    <source>
        <dbReference type="EMBL" id="NVZ09775.1"/>
    </source>
</evidence>
<feature type="region of interest" description="Disordered" evidence="1">
    <location>
        <begin position="394"/>
        <end position="497"/>
    </location>
</feature>
<protein>
    <submittedName>
        <fullName evidence="2">Uncharacterized protein</fullName>
    </submittedName>
</protein>
<accession>A0A850RAJ4</accession>
<name>A0A850RAJ4_9GAMM</name>
<feature type="compositionally biased region" description="Basic residues" evidence="1">
    <location>
        <begin position="401"/>
        <end position="412"/>
    </location>
</feature>